<name>A0A9X1X8W0_9BACL</name>
<evidence type="ECO:0000313" key="1">
    <source>
        <dbReference type="EMBL" id="MCK6255275.1"/>
    </source>
</evidence>
<protein>
    <submittedName>
        <fullName evidence="1">Uncharacterized protein</fullName>
    </submittedName>
</protein>
<dbReference type="AlphaFoldDB" id="A0A9X1X8W0"/>
<sequence length="76" mass="8488">MKRVITGFLILTFMMALAFPIFKNSAFDELPKTIVKLTAFDELPKTFKLTAFDELPKTSPKLVAFDELPDLGSSSC</sequence>
<proteinExistence type="predicted"/>
<reference evidence="1" key="1">
    <citation type="submission" date="2021-09" db="EMBL/GenBank/DDBJ databases">
        <title>Genome analysis of Fictibacillus sp. KIGAM418 isolated from marine sediment.</title>
        <authorList>
            <person name="Seo M.-J."/>
            <person name="Cho E.-S."/>
            <person name="Hwang C.Y."/>
        </authorList>
    </citation>
    <scope>NUCLEOTIDE SEQUENCE</scope>
    <source>
        <strain evidence="1">KIGAM418</strain>
    </source>
</reference>
<accession>A0A9X1X8W0</accession>
<comment type="caution">
    <text evidence="1">The sequence shown here is derived from an EMBL/GenBank/DDBJ whole genome shotgun (WGS) entry which is preliminary data.</text>
</comment>
<keyword evidence="2" id="KW-1185">Reference proteome</keyword>
<dbReference type="RefSeq" id="WP_248251136.1">
    <property type="nucleotide sequence ID" value="NZ_JAIWJX010000002.1"/>
</dbReference>
<dbReference type="EMBL" id="JAIWJX010000002">
    <property type="protein sequence ID" value="MCK6255275.1"/>
    <property type="molecule type" value="Genomic_DNA"/>
</dbReference>
<organism evidence="1 2">
    <name type="scientific">Fictibacillus marinisediminis</name>
    <dbReference type="NCBI Taxonomy" id="2878389"/>
    <lineage>
        <taxon>Bacteria</taxon>
        <taxon>Bacillati</taxon>
        <taxon>Bacillota</taxon>
        <taxon>Bacilli</taxon>
        <taxon>Bacillales</taxon>
        <taxon>Fictibacillaceae</taxon>
        <taxon>Fictibacillus</taxon>
    </lineage>
</organism>
<evidence type="ECO:0000313" key="2">
    <source>
        <dbReference type="Proteomes" id="UP001139011"/>
    </source>
</evidence>
<gene>
    <name evidence="1" type="ORF">LCY76_01265</name>
</gene>
<dbReference type="Proteomes" id="UP001139011">
    <property type="component" value="Unassembled WGS sequence"/>
</dbReference>